<feature type="compositionally biased region" description="Polar residues" evidence="1">
    <location>
        <begin position="48"/>
        <end position="59"/>
    </location>
</feature>
<organism evidence="2 3">
    <name type="scientific">Lithocarpus litseifolius</name>
    <dbReference type="NCBI Taxonomy" id="425828"/>
    <lineage>
        <taxon>Eukaryota</taxon>
        <taxon>Viridiplantae</taxon>
        <taxon>Streptophyta</taxon>
        <taxon>Embryophyta</taxon>
        <taxon>Tracheophyta</taxon>
        <taxon>Spermatophyta</taxon>
        <taxon>Magnoliopsida</taxon>
        <taxon>eudicotyledons</taxon>
        <taxon>Gunneridae</taxon>
        <taxon>Pentapetalae</taxon>
        <taxon>rosids</taxon>
        <taxon>fabids</taxon>
        <taxon>Fagales</taxon>
        <taxon>Fagaceae</taxon>
        <taxon>Lithocarpus</taxon>
    </lineage>
</organism>
<dbReference type="PANTHER" id="PTHR33641">
    <property type="entry name" value="OS06G0133500 PROTEIN"/>
    <property type="match status" value="1"/>
</dbReference>
<protein>
    <submittedName>
        <fullName evidence="2">Uncharacterized protein</fullName>
    </submittedName>
</protein>
<dbReference type="PANTHER" id="PTHR33641:SF16">
    <property type="entry name" value="AVR9_CF-9 RAPIDLY ELICITED PROTEIN"/>
    <property type="match status" value="1"/>
</dbReference>
<dbReference type="EMBL" id="JAZDWU010000008">
    <property type="protein sequence ID" value="KAK9994884.1"/>
    <property type="molecule type" value="Genomic_DNA"/>
</dbReference>
<proteinExistence type="predicted"/>
<accession>A0AAW2C9H6</accession>
<reference evidence="2 3" key="1">
    <citation type="submission" date="2024-01" db="EMBL/GenBank/DDBJ databases">
        <title>A telomere-to-telomere, gap-free genome of sweet tea (Lithocarpus litseifolius).</title>
        <authorList>
            <person name="Zhou J."/>
        </authorList>
    </citation>
    <scope>NUCLEOTIDE SEQUENCE [LARGE SCALE GENOMIC DNA]</scope>
    <source>
        <strain evidence="2">Zhou-2022a</strain>
        <tissue evidence="2">Leaf</tissue>
    </source>
</reference>
<keyword evidence="3" id="KW-1185">Reference proteome</keyword>
<evidence type="ECO:0000313" key="2">
    <source>
        <dbReference type="EMBL" id="KAK9994884.1"/>
    </source>
</evidence>
<evidence type="ECO:0000256" key="1">
    <source>
        <dbReference type="SAM" id="MobiDB-lite"/>
    </source>
</evidence>
<name>A0AAW2C9H6_9ROSI</name>
<dbReference type="Proteomes" id="UP001459277">
    <property type="component" value="Unassembled WGS sequence"/>
</dbReference>
<evidence type="ECO:0000313" key="3">
    <source>
        <dbReference type="Proteomes" id="UP001459277"/>
    </source>
</evidence>
<dbReference type="AlphaFoldDB" id="A0AAW2C9H6"/>
<sequence>MRNGFPLSFFPPWSTTHADSSFDALCQKLSFSMGQSPKPLVPMKNNGEEGNSNSTTPPGQVSKAPLQQPRSQQRNPRFAPELDGVHCFETIVPY</sequence>
<gene>
    <name evidence="2" type="ORF">SO802_024587</name>
</gene>
<comment type="caution">
    <text evidence="2">The sequence shown here is derived from an EMBL/GenBank/DDBJ whole genome shotgun (WGS) entry which is preliminary data.</text>
</comment>
<feature type="region of interest" description="Disordered" evidence="1">
    <location>
        <begin position="35"/>
        <end position="82"/>
    </location>
</feature>